<dbReference type="GeneID" id="25019984"/>
<keyword evidence="5 12" id="KW-0812">Transmembrane</keyword>
<evidence type="ECO:0000256" key="7">
    <source>
        <dbReference type="ARBA" id="ARBA00022989"/>
    </source>
</evidence>
<dbReference type="RefSeq" id="YP_009158170.1">
    <property type="nucleotide sequence ID" value="NC_027501.1"/>
</dbReference>
<keyword evidence="4 12" id="KW-0138">CF(0)</keyword>
<dbReference type="PANTHER" id="PTHR39937:SF1">
    <property type="entry name" value="ATP SYNTHASE PROTEIN 8"/>
    <property type="match status" value="1"/>
</dbReference>
<dbReference type="GO" id="GO:0015986">
    <property type="term" value="P:proton motive force-driven ATP synthesis"/>
    <property type="evidence" value="ECO:0007669"/>
    <property type="project" value="InterPro"/>
</dbReference>
<organism evidence="14">
    <name type="scientific">Ambystoma bishopi</name>
    <name type="common">reticulated salamander</name>
    <dbReference type="NCBI Taxonomy" id="511044"/>
    <lineage>
        <taxon>Eukaryota</taxon>
        <taxon>Metazoa</taxon>
        <taxon>Chordata</taxon>
        <taxon>Craniata</taxon>
        <taxon>Vertebrata</taxon>
        <taxon>Euteleostomi</taxon>
        <taxon>Amphibia</taxon>
        <taxon>Batrachia</taxon>
        <taxon>Caudata</taxon>
        <taxon>Salamandroidea</taxon>
        <taxon>Ambystomatidae</taxon>
        <taxon>Ambystoma</taxon>
    </lineage>
</organism>
<evidence type="ECO:0000256" key="6">
    <source>
        <dbReference type="ARBA" id="ARBA00022781"/>
    </source>
</evidence>
<geneLocation type="mitochondrion" evidence="14"/>
<keyword evidence="11" id="KW-0066">ATP synthesis</keyword>
<evidence type="ECO:0000256" key="4">
    <source>
        <dbReference type="ARBA" id="ARBA00022547"/>
    </source>
</evidence>
<dbReference type="GO" id="GO:0015078">
    <property type="term" value="F:proton transmembrane transporter activity"/>
    <property type="evidence" value="ECO:0007669"/>
    <property type="project" value="InterPro"/>
</dbReference>
<evidence type="ECO:0000256" key="8">
    <source>
        <dbReference type="ARBA" id="ARBA00023065"/>
    </source>
</evidence>
<evidence type="ECO:0000256" key="10">
    <source>
        <dbReference type="ARBA" id="ARBA00023136"/>
    </source>
</evidence>
<evidence type="ECO:0000256" key="11">
    <source>
        <dbReference type="ARBA" id="ARBA00023310"/>
    </source>
</evidence>
<dbReference type="AlphaFoldDB" id="A0A0H4BBN7"/>
<reference evidence="14" key="1">
    <citation type="submission" date="2014-12" db="EMBL/GenBank/DDBJ databases">
        <title>Isolation and Characterization of Microsatellite Loci in Frosted (Ambystoma cingulatum) and Reticulated (A. bishopi) Flatwoods Salamanders.</title>
        <authorList>
            <person name="Bohn S."/>
            <person name="Moyer G.R."/>
        </authorList>
    </citation>
    <scope>NUCLEOTIDE SEQUENCE</scope>
</reference>
<evidence type="ECO:0000256" key="2">
    <source>
        <dbReference type="ARBA" id="ARBA00008892"/>
    </source>
</evidence>
<evidence type="ECO:0000256" key="1">
    <source>
        <dbReference type="ARBA" id="ARBA00004304"/>
    </source>
</evidence>
<dbReference type="GO" id="GO:0045259">
    <property type="term" value="C:proton-transporting ATP synthase complex"/>
    <property type="evidence" value="ECO:0007669"/>
    <property type="project" value="UniProtKB-KW"/>
</dbReference>
<dbReference type="InterPro" id="IPR050635">
    <property type="entry name" value="ATPase_protein_8"/>
</dbReference>
<name>A0A0H4BBN7_9SALA</name>
<dbReference type="GO" id="GO:0031966">
    <property type="term" value="C:mitochondrial membrane"/>
    <property type="evidence" value="ECO:0007669"/>
    <property type="project" value="UniProtKB-SubCell"/>
</dbReference>
<dbReference type="EMBL" id="KP289200">
    <property type="protein sequence ID" value="AKN58292.1"/>
    <property type="molecule type" value="Genomic_DNA"/>
</dbReference>
<sequence length="55" mass="6728">MPQLNPGPWLAILIMSWFIYLFIIVFKTNNFKYNNNPNMQNVKKNKPQSWNWPWT</sequence>
<feature type="transmembrane region" description="Helical" evidence="13">
    <location>
        <begin position="6"/>
        <end position="26"/>
    </location>
</feature>
<accession>A0A0H4BBN7</accession>
<evidence type="ECO:0000256" key="12">
    <source>
        <dbReference type="RuleBase" id="RU003661"/>
    </source>
</evidence>
<keyword evidence="9 12" id="KW-0496">Mitochondrion</keyword>
<comment type="subcellular location">
    <subcellularLocation>
        <location evidence="1 12">Mitochondrion membrane</location>
        <topology evidence="1 12">Single-pass membrane protein</topology>
    </subcellularLocation>
</comment>
<keyword evidence="6 12" id="KW-0375">Hydrogen ion transport</keyword>
<gene>
    <name evidence="14" type="primary">ATP8</name>
</gene>
<evidence type="ECO:0000256" key="13">
    <source>
        <dbReference type="SAM" id="Phobius"/>
    </source>
</evidence>
<evidence type="ECO:0000256" key="9">
    <source>
        <dbReference type="ARBA" id="ARBA00023128"/>
    </source>
</evidence>
<dbReference type="PANTHER" id="PTHR39937">
    <property type="entry name" value="ATP SYNTHASE PROTEIN 8"/>
    <property type="match status" value="1"/>
</dbReference>
<evidence type="ECO:0000256" key="3">
    <source>
        <dbReference type="ARBA" id="ARBA00022448"/>
    </source>
</evidence>
<protein>
    <recommendedName>
        <fullName evidence="12">ATP synthase complex subunit 8</fullName>
    </recommendedName>
</protein>
<evidence type="ECO:0000256" key="5">
    <source>
        <dbReference type="ARBA" id="ARBA00022692"/>
    </source>
</evidence>
<proteinExistence type="inferred from homology"/>
<dbReference type="CTD" id="4509"/>
<dbReference type="InterPro" id="IPR001421">
    <property type="entry name" value="ATP8_metazoa"/>
</dbReference>
<keyword evidence="8 12" id="KW-0406">Ion transport</keyword>
<comment type="similarity">
    <text evidence="2 12">Belongs to the ATPase protein 8 family.</text>
</comment>
<keyword evidence="3 12" id="KW-0813">Transport</keyword>
<keyword evidence="7 13" id="KW-1133">Transmembrane helix</keyword>
<evidence type="ECO:0000313" key="14">
    <source>
        <dbReference type="EMBL" id="AKN58292.1"/>
    </source>
</evidence>
<dbReference type="Pfam" id="PF00895">
    <property type="entry name" value="ATP-synt_8"/>
    <property type="match status" value="1"/>
</dbReference>
<keyword evidence="10 13" id="KW-0472">Membrane</keyword>